<dbReference type="PANTHER" id="PTHR30535">
    <property type="entry name" value="VITAMIN B12-BINDING PROTEIN"/>
    <property type="match status" value="1"/>
</dbReference>
<dbReference type="Pfam" id="PF01497">
    <property type="entry name" value="Peripla_BP_2"/>
    <property type="match status" value="1"/>
</dbReference>
<protein>
    <submittedName>
        <fullName evidence="2">ABC transporter substrate-binding protein</fullName>
    </submittedName>
</protein>
<keyword evidence="3" id="KW-1185">Reference proteome</keyword>
<dbReference type="EMBL" id="SRSO01000011">
    <property type="protein sequence ID" value="TGV02727.1"/>
    <property type="molecule type" value="Genomic_DNA"/>
</dbReference>
<dbReference type="Proteomes" id="UP000307602">
    <property type="component" value="Unassembled WGS sequence"/>
</dbReference>
<evidence type="ECO:0000313" key="3">
    <source>
        <dbReference type="Proteomes" id="UP000307602"/>
    </source>
</evidence>
<dbReference type="OrthoDB" id="9812528at2"/>
<dbReference type="AlphaFoldDB" id="A0A4S1DX62"/>
<sequence>MRFLILFITCSVLLTSCKEEKQQAAISINKPEGTKKNISYAKGFSITNYKNYKKVIVNSAWPNSNETFTYLLVNKGTTPPNHEIGTKIIEIPINTLVAVSTTNIPTLEYLGVDNSLIGFPNTKYICSEKVRERVDSGDIKELGNDLEINIELLLELNPDMVLGFSVNGVNKKLDQIEQLGVPVVLDGAWTEQHPLGRAEWIKFVAAFYNKGKEADSIFKNIESNYLKAKEIAKTITRKPTVMSGSTFKDVWSIPGGKSFIAKYLEDANTDYLWKENDNNGSLQLNFENVLEKAQNAEFWIGAGNFDAKEDMLDGHKGYAFFNAYKNNQIYTYTKRKGAKDGLLYYELGTLRPDLILKDLIKIAHPKLLNDYELFFFKRLE</sequence>
<organism evidence="2 3">
    <name type="scientific">Flavivirga rizhaonensis</name>
    <dbReference type="NCBI Taxonomy" id="2559571"/>
    <lineage>
        <taxon>Bacteria</taxon>
        <taxon>Pseudomonadati</taxon>
        <taxon>Bacteroidota</taxon>
        <taxon>Flavobacteriia</taxon>
        <taxon>Flavobacteriales</taxon>
        <taxon>Flavobacteriaceae</taxon>
        <taxon>Flavivirga</taxon>
    </lineage>
</organism>
<dbReference type="PROSITE" id="PS51257">
    <property type="entry name" value="PROKAR_LIPOPROTEIN"/>
    <property type="match status" value="1"/>
</dbReference>
<evidence type="ECO:0000313" key="2">
    <source>
        <dbReference type="EMBL" id="TGV02727.1"/>
    </source>
</evidence>
<proteinExistence type="predicted"/>
<dbReference type="RefSeq" id="WP_135877017.1">
    <property type="nucleotide sequence ID" value="NZ_SRSO01000011.1"/>
</dbReference>
<dbReference type="GO" id="GO:0071281">
    <property type="term" value="P:cellular response to iron ion"/>
    <property type="evidence" value="ECO:0007669"/>
    <property type="project" value="TreeGrafter"/>
</dbReference>
<feature type="domain" description="Fe/B12 periplasmic-binding" evidence="1">
    <location>
        <begin position="95"/>
        <end position="367"/>
    </location>
</feature>
<dbReference type="PROSITE" id="PS50983">
    <property type="entry name" value="FE_B12_PBP"/>
    <property type="match status" value="1"/>
</dbReference>
<dbReference type="SUPFAM" id="SSF53807">
    <property type="entry name" value="Helical backbone' metal receptor"/>
    <property type="match status" value="1"/>
</dbReference>
<dbReference type="PANTHER" id="PTHR30535:SF34">
    <property type="entry name" value="MOLYBDATE-BINDING PROTEIN MOLA"/>
    <property type="match status" value="1"/>
</dbReference>
<gene>
    <name evidence="2" type="ORF">EM932_09855</name>
</gene>
<evidence type="ECO:0000259" key="1">
    <source>
        <dbReference type="PROSITE" id="PS50983"/>
    </source>
</evidence>
<name>A0A4S1DX62_9FLAO</name>
<accession>A0A4S1DX62</accession>
<comment type="caution">
    <text evidence="2">The sequence shown here is derived from an EMBL/GenBank/DDBJ whole genome shotgun (WGS) entry which is preliminary data.</text>
</comment>
<dbReference type="CDD" id="cd01141">
    <property type="entry name" value="TroA_d"/>
    <property type="match status" value="1"/>
</dbReference>
<dbReference type="InterPro" id="IPR050902">
    <property type="entry name" value="ABC_Transporter_SBP"/>
</dbReference>
<dbReference type="InterPro" id="IPR002491">
    <property type="entry name" value="ABC_transptr_periplasmic_BD"/>
</dbReference>
<dbReference type="Gene3D" id="3.40.50.1980">
    <property type="entry name" value="Nitrogenase molybdenum iron protein domain"/>
    <property type="match status" value="2"/>
</dbReference>
<reference evidence="2 3" key="1">
    <citation type="submission" date="2019-04" db="EMBL/GenBank/DDBJ databases">
        <authorList>
            <person name="Liu A."/>
        </authorList>
    </citation>
    <scope>NUCLEOTIDE SEQUENCE [LARGE SCALE GENOMIC DNA]</scope>
    <source>
        <strain evidence="2 3">RZ03</strain>
    </source>
</reference>